<dbReference type="PANTHER" id="PTHR31221">
    <property type="entry name" value="WRKY TRANSCRIPTION FACTOR PROTEIN 1-RELATED"/>
    <property type="match status" value="1"/>
</dbReference>
<dbReference type="GO" id="GO:0003700">
    <property type="term" value="F:DNA-binding transcription factor activity"/>
    <property type="evidence" value="ECO:0007669"/>
    <property type="project" value="InterPro"/>
</dbReference>
<accession>A0A8T2R5I4</accession>
<evidence type="ECO:0000256" key="2">
    <source>
        <dbReference type="ARBA" id="ARBA00023015"/>
    </source>
</evidence>
<dbReference type="InterPro" id="IPR044810">
    <property type="entry name" value="WRKY_plant"/>
</dbReference>
<evidence type="ECO:0000256" key="4">
    <source>
        <dbReference type="ARBA" id="ARBA00023163"/>
    </source>
</evidence>
<keyword evidence="5" id="KW-0539">Nucleus</keyword>
<keyword evidence="9" id="KW-1185">Reference proteome</keyword>
<dbReference type="PANTHER" id="PTHR31221:SF193">
    <property type="entry name" value="WRKY TRANSCRIPTION FACTOR PROTEIN 1-RELATED"/>
    <property type="match status" value="1"/>
</dbReference>
<keyword evidence="4" id="KW-0804">Transcription</keyword>
<feature type="compositionally biased region" description="Basic and acidic residues" evidence="6">
    <location>
        <begin position="69"/>
        <end position="78"/>
    </location>
</feature>
<dbReference type="Gene3D" id="2.20.25.80">
    <property type="entry name" value="WRKY domain"/>
    <property type="match status" value="1"/>
</dbReference>
<dbReference type="SUPFAM" id="SSF118290">
    <property type="entry name" value="WRKY DNA-binding domain"/>
    <property type="match status" value="1"/>
</dbReference>
<evidence type="ECO:0000256" key="1">
    <source>
        <dbReference type="ARBA" id="ARBA00004123"/>
    </source>
</evidence>
<feature type="domain" description="WRKY" evidence="7">
    <location>
        <begin position="165"/>
        <end position="234"/>
    </location>
</feature>
<organism evidence="8 9">
    <name type="scientific">Ceratopteris richardii</name>
    <name type="common">Triangle waterfern</name>
    <dbReference type="NCBI Taxonomy" id="49495"/>
    <lineage>
        <taxon>Eukaryota</taxon>
        <taxon>Viridiplantae</taxon>
        <taxon>Streptophyta</taxon>
        <taxon>Embryophyta</taxon>
        <taxon>Tracheophyta</taxon>
        <taxon>Polypodiopsida</taxon>
        <taxon>Polypodiidae</taxon>
        <taxon>Polypodiales</taxon>
        <taxon>Pteridineae</taxon>
        <taxon>Pteridaceae</taxon>
        <taxon>Parkerioideae</taxon>
        <taxon>Ceratopteris</taxon>
    </lineage>
</organism>
<dbReference type="InterPro" id="IPR003657">
    <property type="entry name" value="WRKY_dom"/>
</dbReference>
<dbReference type="Pfam" id="PF03106">
    <property type="entry name" value="WRKY"/>
    <property type="match status" value="1"/>
</dbReference>
<evidence type="ECO:0000256" key="3">
    <source>
        <dbReference type="ARBA" id="ARBA00023125"/>
    </source>
</evidence>
<evidence type="ECO:0000259" key="7">
    <source>
        <dbReference type="PROSITE" id="PS50811"/>
    </source>
</evidence>
<protein>
    <recommendedName>
        <fullName evidence="7">WRKY domain-containing protein</fullName>
    </recommendedName>
</protein>
<dbReference type="InterPro" id="IPR036576">
    <property type="entry name" value="WRKY_dom_sf"/>
</dbReference>
<evidence type="ECO:0000256" key="5">
    <source>
        <dbReference type="ARBA" id="ARBA00023242"/>
    </source>
</evidence>
<proteinExistence type="predicted"/>
<sequence length="239" mass="27362">MARFHQSESSANREGFISSEQDADGCDREALESLKMKPDLQDDSIMDLPPTNYIRDARPSAESNTLAQKEPDIADSRPKGPNSTDPGMQNSWFICEQEREMLKNHNQELPDTNTVNSGEMSTRDGVEFSTLQSPSVRKRMQRRRTSESLLSVPENKKQVEFWVPSSSINIYDGYNWHKKGRKDINGQRHRRHYFDCVSRKSPICCPVKKQVEFLSDGDGFLSITYFGRHNHPPPDPIQS</sequence>
<name>A0A8T2R5I4_CERRI</name>
<dbReference type="AlphaFoldDB" id="A0A8T2R5I4"/>
<dbReference type="EMBL" id="CM035434">
    <property type="protein sequence ID" value="KAH7291652.1"/>
    <property type="molecule type" value="Genomic_DNA"/>
</dbReference>
<keyword evidence="3" id="KW-0238">DNA-binding</keyword>
<feature type="region of interest" description="Disordered" evidence="6">
    <location>
        <begin position="1"/>
        <end position="89"/>
    </location>
</feature>
<dbReference type="GO" id="GO:0043565">
    <property type="term" value="F:sequence-specific DNA binding"/>
    <property type="evidence" value="ECO:0007669"/>
    <property type="project" value="InterPro"/>
</dbReference>
<gene>
    <name evidence="8" type="ORF">KP509_29G026500</name>
</gene>
<evidence type="ECO:0000313" key="8">
    <source>
        <dbReference type="EMBL" id="KAH7291652.1"/>
    </source>
</evidence>
<dbReference type="SMART" id="SM00774">
    <property type="entry name" value="WRKY"/>
    <property type="match status" value="1"/>
</dbReference>
<evidence type="ECO:0000313" key="9">
    <source>
        <dbReference type="Proteomes" id="UP000825935"/>
    </source>
</evidence>
<keyword evidence="2" id="KW-0805">Transcription regulation</keyword>
<dbReference type="PROSITE" id="PS50811">
    <property type="entry name" value="WRKY"/>
    <property type="match status" value="1"/>
</dbReference>
<dbReference type="GO" id="GO:0005634">
    <property type="term" value="C:nucleus"/>
    <property type="evidence" value="ECO:0007669"/>
    <property type="project" value="UniProtKB-SubCell"/>
</dbReference>
<feature type="compositionally biased region" description="Basic and acidic residues" evidence="6">
    <location>
        <begin position="25"/>
        <end position="40"/>
    </location>
</feature>
<comment type="caution">
    <text evidence="8">The sequence shown here is derived from an EMBL/GenBank/DDBJ whole genome shotgun (WGS) entry which is preliminary data.</text>
</comment>
<comment type="subcellular location">
    <subcellularLocation>
        <location evidence="1">Nucleus</location>
    </subcellularLocation>
</comment>
<reference evidence="8" key="1">
    <citation type="submission" date="2021-08" db="EMBL/GenBank/DDBJ databases">
        <title>WGS assembly of Ceratopteris richardii.</title>
        <authorList>
            <person name="Marchant D.B."/>
            <person name="Chen G."/>
            <person name="Jenkins J."/>
            <person name="Shu S."/>
            <person name="Leebens-Mack J."/>
            <person name="Grimwood J."/>
            <person name="Schmutz J."/>
            <person name="Soltis P."/>
            <person name="Soltis D."/>
            <person name="Chen Z.-H."/>
        </authorList>
    </citation>
    <scope>NUCLEOTIDE SEQUENCE</scope>
    <source>
        <strain evidence="8">Whitten #5841</strain>
        <tissue evidence="8">Leaf</tissue>
    </source>
</reference>
<dbReference type="Proteomes" id="UP000825935">
    <property type="component" value="Chromosome 29"/>
</dbReference>
<evidence type="ECO:0000256" key="6">
    <source>
        <dbReference type="SAM" id="MobiDB-lite"/>
    </source>
</evidence>